<evidence type="ECO:0000313" key="3">
    <source>
        <dbReference type="Proteomes" id="UP000265618"/>
    </source>
</evidence>
<name>A0A9K3D1E9_9EUKA</name>
<proteinExistence type="predicted"/>
<feature type="region of interest" description="Disordered" evidence="1">
    <location>
        <begin position="68"/>
        <end position="123"/>
    </location>
</feature>
<accession>A0A9K3D1E9</accession>
<dbReference type="Proteomes" id="UP000265618">
    <property type="component" value="Unassembled WGS sequence"/>
</dbReference>
<organism evidence="2 3">
    <name type="scientific">Kipferlia bialata</name>
    <dbReference type="NCBI Taxonomy" id="797122"/>
    <lineage>
        <taxon>Eukaryota</taxon>
        <taxon>Metamonada</taxon>
        <taxon>Carpediemonas-like organisms</taxon>
        <taxon>Kipferlia</taxon>
    </lineage>
</organism>
<feature type="compositionally biased region" description="Basic and acidic residues" evidence="1">
    <location>
        <begin position="212"/>
        <end position="224"/>
    </location>
</feature>
<evidence type="ECO:0000313" key="2">
    <source>
        <dbReference type="EMBL" id="GIQ86986.1"/>
    </source>
</evidence>
<protein>
    <submittedName>
        <fullName evidence="2">Uncharacterized protein</fullName>
    </submittedName>
</protein>
<reference evidence="2 3" key="1">
    <citation type="journal article" date="2018" name="PLoS ONE">
        <title>The draft genome of Kipferlia bialata reveals reductive genome evolution in fornicate parasites.</title>
        <authorList>
            <person name="Tanifuji G."/>
            <person name="Takabayashi S."/>
            <person name="Kume K."/>
            <person name="Takagi M."/>
            <person name="Nakayama T."/>
            <person name="Kamikawa R."/>
            <person name="Inagaki Y."/>
            <person name="Hashimoto T."/>
        </authorList>
    </citation>
    <scope>NUCLEOTIDE SEQUENCE [LARGE SCALE GENOMIC DNA]</scope>
    <source>
        <strain evidence="2">NY0173</strain>
    </source>
</reference>
<keyword evidence="3" id="KW-1185">Reference proteome</keyword>
<comment type="caution">
    <text evidence="2">The sequence shown here is derived from an EMBL/GenBank/DDBJ whole genome shotgun (WGS) entry which is preliminary data.</text>
</comment>
<dbReference type="AlphaFoldDB" id="A0A9K3D1E9"/>
<feature type="region of interest" description="Disordered" evidence="1">
    <location>
        <begin position="200"/>
        <end position="224"/>
    </location>
</feature>
<feature type="compositionally biased region" description="Polar residues" evidence="1">
    <location>
        <begin position="91"/>
        <end position="101"/>
    </location>
</feature>
<dbReference type="EMBL" id="BDIP01002896">
    <property type="protein sequence ID" value="GIQ86986.1"/>
    <property type="molecule type" value="Genomic_DNA"/>
</dbReference>
<evidence type="ECO:0000256" key="1">
    <source>
        <dbReference type="SAM" id="MobiDB-lite"/>
    </source>
</evidence>
<gene>
    <name evidence="2" type="ORF">KIPB_008936</name>
</gene>
<sequence length="252" mass="28526">MEPGDKESGTELPPEVLTTQELCSQLEIDPSRLGMLNSITSEVMALLPPELQPYYRQLRPSVPVRAAGPRTSEAYRTQTFSSRAKIRDRGSSVSMETTRMSESGVGGSMTPHQRLSQRPARPVSASLMRPTLASAARLVETQDKTVKIAQKREESPSARNSVGRHVPTFRYPMYTLYVHIYAKHAQRRIRELELTASQAGDMAQTARTQAAKAEERSKNETEHLRQKLAQREAELQDRGRWHWRETVLFNIL</sequence>